<feature type="region of interest" description="Disordered" evidence="1">
    <location>
        <begin position="587"/>
        <end position="727"/>
    </location>
</feature>
<accession>A0A7S3GI55</accession>
<evidence type="ECO:0000256" key="1">
    <source>
        <dbReference type="SAM" id="MobiDB-lite"/>
    </source>
</evidence>
<protein>
    <submittedName>
        <fullName evidence="2">Uncharacterized protein</fullName>
    </submittedName>
</protein>
<organism evidence="2">
    <name type="scientific">Palpitomonas bilix</name>
    <dbReference type="NCBI Taxonomy" id="652834"/>
    <lineage>
        <taxon>Eukaryota</taxon>
        <taxon>Eukaryota incertae sedis</taxon>
    </lineage>
</organism>
<dbReference type="EMBL" id="HBIB01044928">
    <property type="protein sequence ID" value="CAE0267066.1"/>
    <property type="molecule type" value="Transcribed_RNA"/>
</dbReference>
<reference evidence="2" key="1">
    <citation type="submission" date="2021-01" db="EMBL/GenBank/DDBJ databases">
        <authorList>
            <person name="Corre E."/>
            <person name="Pelletier E."/>
            <person name="Niang G."/>
            <person name="Scheremetjew M."/>
            <person name="Finn R."/>
            <person name="Kale V."/>
            <person name="Holt S."/>
            <person name="Cochrane G."/>
            <person name="Meng A."/>
            <person name="Brown T."/>
            <person name="Cohen L."/>
        </authorList>
    </citation>
    <scope>NUCLEOTIDE SEQUENCE</scope>
    <source>
        <strain evidence="2">NIES-2562</strain>
    </source>
</reference>
<gene>
    <name evidence="2" type="ORF">PBIL07802_LOCUS29409</name>
</gene>
<proteinExistence type="predicted"/>
<name>A0A7S3GI55_9EUKA</name>
<dbReference type="AlphaFoldDB" id="A0A7S3GI55"/>
<sequence>MERPSVDTVKNIDKVATSAKLEGIRTANELREIREIVQDRFKVLREDSKKAVESSLKAVDRVTSLDEKLIDLREEVDKKANASTAATKDDLSRLRLAFVEGGGGGGNGGGELTMSPLLDEVFSVLKRKADNSYVEEEVGSLRREVQKMGNVMEGRTERKLRAVTDANEKEIEAVMDALADMKAVVKKTEEMQGSEVKEKLAEQEAAITTLSGRVDAVKDMAVSKPTASETSSIALAVVKEAGKKVEDDVEKMKALLHSVRTDVSMFEKAGVVGMKAKLDQTAALLDNALPYVVRQDQLQNILATLVTTRDSEKQMDRIRLLEQEVPEVRRKAETLRGDVRTLEGRQDTFETMMTAVQAVEKRVDKLADTVDAVKSSVGTVDAFDDSRLREEMGELQDKILAMGEKKADAVTLENAISSLEVKMLSEIDNQKADGAKVKKLLSQVKAQVVGVSKASVDRETLAKTVRKLKDAYEESIDHNRNDIAGRCLSCSPPSKFQMKAMLGKVGASLDPRDTLPPKKAAKRLDESSFEIDDVRGTTGKTMPKLSENEKKKYDQRLARTFPRTGWEEAGVSYTVAGSDKHYYRARADMDGGGKKKGGSRLPSIHHGDDLQRKGSPSSGWEASNSRPDSQPEAEFTHMGPSPLSKSATLSSIEGLAHTGEGAGAEKGGGYGGERSHTSLSGAITPMVSSLAADSPELLPPLGRNAASSTKKMKRGSSEKAVMPPISA</sequence>
<feature type="compositionally biased region" description="Gly residues" evidence="1">
    <location>
        <begin position="660"/>
        <end position="672"/>
    </location>
</feature>
<feature type="compositionally biased region" description="Polar residues" evidence="1">
    <location>
        <begin position="614"/>
        <end position="628"/>
    </location>
</feature>
<evidence type="ECO:0000313" key="2">
    <source>
        <dbReference type="EMBL" id="CAE0267066.1"/>
    </source>
</evidence>